<sequence length="198" mass="22393">MNAWSYHYLKKCVLTITNPADYQFLDTLMVTDTNMGAYGNLYLQAVADDDKPVLMELEHLEQRPDHLVEPRVYWPPKDPTPKLTLDDLIGLEGEACKSVARQGDMADSFDGMRLVAMERVDLEHKQASLIISDAGLLGATPNVSTLEVRWKGSRSNILAIIVRTKSRRTWTLDDRTAHAKQRRTLQLNNSLKNSGLVR</sequence>
<dbReference type="EMBL" id="HBGU01018618">
    <property type="protein sequence ID" value="CAD9430221.1"/>
    <property type="molecule type" value="Transcribed_RNA"/>
</dbReference>
<dbReference type="AlphaFoldDB" id="A0A7S2CND6"/>
<protein>
    <submittedName>
        <fullName evidence="1">Uncharacterized protein</fullName>
    </submittedName>
</protein>
<gene>
    <name evidence="1" type="ORF">CBRE1094_LOCUS10119</name>
</gene>
<accession>A0A7S2CND6</accession>
<proteinExistence type="predicted"/>
<organism evidence="1">
    <name type="scientific">Haptolina brevifila</name>
    <dbReference type="NCBI Taxonomy" id="156173"/>
    <lineage>
        <taxon>Eukaryota</taxon>
        <taxon>Haptista</taxon>
        <taxon>Haptophyta</taxon>
        <taxon>Prymnesiophyceae</taxon>
        <taxon>Prymnesiales</taxon>
        <taxon>Prymnesiaceae</taxon>
        <taxon>Haptolina</taxon>
    </lineage>
</organism>
<reference evidence="1" key="1">
    <citation type="submission" date="2021-01" db="EMBL/GenBank/DDBJ databases">
        <authorList>
            <person name="Corre E."/>
            <person name="Pelletier E."/>
            <person name="Niang G."/>
            <person name="Scheremetjew M."/>
            <person name="Finn R."/>
            <person name="Kale V."/>
            <person name="Holt S."/>
            <person name="Cochrane G."/>
            <person name="Meng A."/>
            <person name="Brown T."/>
            <person name="Cohen L."/>
        </authorList>
    </citation>
    <scope>NUCLEOTIDE SEQUENCE</scope>
    <source>
        <strain evidence="1">UTEX LB 985</strain>
    </source>
</reference>
<name>A0A7S2CND6_9EUKA</name>
<evidence type="ECO:0000313" key="1">
    <source>
        <dbReference type="EMBL" id="CAD9430221.1"/>
    </source>
</evidence>